<gene>
    <name evidence="2" type="ORF">AB2L28_18760</name>
</gene>
<dbReference type="PANTHER" id="PTHR34385">
    <property type="entry name" value="D-ALANYL-D-ALANINE CARBOXYPEPTIDASE"/>
    <property type="match status" value="1"/>
</dbReference>
<keyword evidence="2" id="KW-0645">Protease</keyword>
<reference evidence="2 3" key="1">
    <citation type="submission" date="2024-07" db="EMBL/GenBank/DDBJ databases">
        <authorList>
            <person name="Thanompreechachai J."/>
            <person name="Duangmal K."/>
        </authorList>
    </citation>
    <scope>NUCLEOTIDE SEQUENCE [LARGE SCALE GENOMIC DNA]</scope>
    <source>
        <strain evidence="2 3">TBRC 1896</strain>
    </source>
</reference>
<dbReference type="SUPFAM" id="SSF55166">
    <property type="entry name" value="Hedgehog/DD-peptidase"/>
    <property type="match status" value="1"/>
</dbReference>
<name>A0ABV4I6H6_9ACTN</name>
<evidence type="ECO:0000259" key="1">
    <source>
        <dbReference type="Pfam" id="PF02557"/>
    </source>
</evidence>
<dbReference type="InterPro" id="IPR058193">
    <property type="entry name" value="VanY/YodJ_core_dom"/>
</dbReference>
<keyword evidence="3" id="KW-1185">Reference proteome</keyword>
<dbReference type="CDD" id="cd14852">
    <property type="entry name" value="LD-carboxypeptidase"/>
    <property type="match status" value="1"/>
</dbReference>
<dbReference type="InterPro" id="IPR052179">
    <property type="entry name" value="DD-CPase-like"/>
</dbReference>
<dbReference type="Gene3D" id="3.30.1380.10">
    <property type="match status" value="1"/>
</dbReference>
<dbReference type="InterPro" id="IPR003709">
    <property type="entry name" value="VanY-like_core_dom"/>
</dbReference>
<dbReference type="EMBL" id="JBGGTQ010000010">
    <property type="protein sequence ID" value="MEZ0494283.1"/>
    <property type="molecule type" value="Genomic_DNA"/>
</dbReference>
<comment type="caution">
    <text evidence="2">The sequence shown here is derived from an EMBL/GenBank/DDBJ whole genome shotgun (WGS) entry which is preliminary data.</text>
</comment>
<evidence type="ECO:0000313" key="3">
    <source>
        <dbReference type="Proteomes" id="UP001566476"/>
    </source>
</evidence>
<keyword evidence="2" id="KW-0378">Hydrolase</keyword>
<sequence>MTRPGTRPPRSPFAPEVLPDGRRRFSHEAVVARRLLLAGLLAAGVGGGALAARLTGEDPGAVPAGGAPAAAGAAGEVAGEVAPAAPQAVVASPATPAQVQGPSRTEAASPWVVVNKQHPLDPRDYAPALAVVAGKEVAAVIAPDLRALLEDARRDGVGLSVTSGYRSFQRQTAVHDDAVVRDGLETAESVSARPGYSEHQTGLAVDFGGRTAPGCLLEDCFGQTPESDWLRAHAGRHGFLLRYPEGATAVTGYDAEPWHWRWVGTDLVQRLTEARVATLEEFFGISGGPVYA</sequence>
<dbReference type="InterPro" id="IPR009045">
    <property type="entry name" value="Zn_M74/Hedgehog-like"/>
</dbReference>
<evidence type="ECO:0000313" key="2">
    <source>
        <dbReference type="EMBL" id="MEZ0494283.1"/>
    </source>
</evidence>
<organism evidence="2 3">
    <name type="scientific">Kineococcus mangrovi</name>
    <dbReference type="NCBI Taxonomy" id="1660183"/>
    <lineage>
        <taxon>Bacteria</taxon>
        <taxon>Bacillati</taxon>
        <taxon>Actinomycetota</taxon>
        <taxon>Actinomycetes</taxon>
        <taxon>Kineosporiales</taxon>
        <taxon>Kineosporiaceae</taxon>
        <taxon>Kineococcus</taxon>
    </lineage>
</organism>
<dbReference type="PANTHER" id="PTHR34385:SF1">
    <property type="entry name" value="PEPTIDOGLYCAN L-ALANYL-D-GLUTAMATE ENDOPEPTIDASE CWLK"/>
    <property type="match status" value="1"/>
</dbReference>
<keyword evidence="2" id="KW-0121">Carboxypeptidase</keyword>
<dbReference type="Proteomes" id="UP001566476">
    <property type="component" value="Unassembled WGS sequence"/>
</dbReference>
<proteinExistence type="predicted"/>
<feature type="domain" description="D-alanyl-D-alanine carboxypeptidase-like core" evidence="1">
    <location>
        <begin position="137"/>
        <end position="264"/>
    </location>
</feature>
<protein>
    <submittedName>
        <fullName evidence="2">M15 family metallopeptidase</fullName>
        <ecNumber evidence="2">3.4.17.-</ecNumber>
    </submittedName>
</protein>
<dbReference type="GO" id="GO:0004180">
    <property type="term" value="F:carboxypeptidase activity"/>
    <property type="evidence" value="ECO:0007669"/>
    <property type="project" value="UniProtKB-KW"/>
</dbReference>
<dbReference type="EC" id="3.4.17.-" evidence="2"/>
<dbReference type="Pfam" id="PF02557">
    <property type="entry name" value="VanY"/>
    <property type="match status" value="1"/>
</dbReference>
<dbReference type="RefSeq" id="WP_370720514.1">
    <property type="nucleotide sequence ID" value="NZ_JBGGTQ010000010.1"/>
</dbReference>
<accession>A0ABV4I6H6</accession>